<dbReference type="RefSeq" id="XP_025547854.1">
    <property type="nucleotide sequence ID" value="XM_025695808.1"/>
</dbReference>
<protein>
    <submittedName>
        <fullName evidence="1">Uncharacterized protein</fullName>
    </submittedName>
</protein>
<evidence type="ECO:0000313" key="1">
    <source>
        <dbReference type="EMBL" id="RAL08700.1"/>
    </source>
</evidence>
<evidence type="ECO:0000313" key="2">
    <source>
        <dbReference type="Proteomes" id="UP000248961"/>
    </source>
</evidence>
<accession>A0A395HLQ9</accession>
<gene>
    <name evidence="1" type="ORF">BO97DRAFT_408227</name>
</gene>
<reference evidence="1 2" key="1">
    <citation type="submission" date="2018-02" db="EMBL/GenBank/DDBJ databases">
        <title>The genomes of Aspergillus section Nigri reveals drivers in fungal speciation.</title>
        <authorList>
            <consortium name="DOE Joint Genome Institute"/>
            <person name="Vesth T.C."/>
            <person name="Nybo J."/>
            <person name="Theobald S."/>
            <person name="Brandl J."/>
            <person name="Frisvad J.C."/>
            <person name="Nielsen K.F."/>
            <person name="Lyhne E.K."/>
            <person name="Kogle M.E."/>
            <person name="Kuo A."/>
            <person name="Riley R."/>
            <person name="Clum A."/>
            <person name="Nolan M."/>
            <person name="Lipzen A."/>
            <person name="Salamov A."/>
            <person name="Henrissat B."/>
            <person name="Wiebenga A."/>
            <person name="De vries R.P."/>
            <person name="Grigoriev I.V."/>
            <person name="Mortensen U.H."/>
            <person name="Andersen M.R."/>
            <person name="Baker S.E."/>
        </authorList>
    </citation>
    <scope>NUCLEOTIDE SEQUENCE [LARGE SCALE GENOMIC DNA]</scope>
    <source>
        <strain evidence="1 2">CBS 101889</strain>
    </source>
</reference>
<organism evidence="1 2">
    <name type="scientific">Aspergillus homomorphus (strain CBS 101889)</name>
    <dbReference type="NCBI Taxonomy" id="1450537"/>
    <lineage>
        <taxon>Eukaryota</taxon>
        <taxon>Fungi</taxon>
        <taxon>Dikarya</taxon>
        <taxon>Ascomycota</taxon>
        <taxon>Pezizomycotina</taxon>
        <taxon>Eurotiomycetes</taxon>
        <taxon>Eurotiomycetidae</taxon>
        <taxon>Eurotiales</taxon>
        <taxon>Aspergillaceae</taxon>
        <taxon>Aspergillus</taxon>
        <taxon>Aspergillus subgen. Circumdati</taxon>
    </lineage>
</organism>
<dbReference type="GeneID" id="37200097"/>
<dbReference type="Proteomes" id="UP000248961">
    <property type="component" value="Unassembled WGS sequence"/>
</dbReference>
<name>A0A395HLQ9_ASPHC</name>
<dbReference type="EMBL" id="KZ824311">
    <property type="protein sequence ID" value="RAL08700.1"/>
    <property type="molecule type" value="Genomic_DNA"/>
</dbReference>
<dbReference type="OrthoDB" id="5357075at2759"/>
<keyword evidence="2" id="KW-1185">Reference proteome</keyword>
<dbReference type="VEuPathDB" id="FungiDB:BO97DRAFT_408227"/>
<sequence length="296" mass="33173">MEVTFSHRCLFCGQAKHIPESLAPYAELPCCSKCGLSASESNMRFQEGLAALFEKSMTLNLTSTFVDDQTPCSGPVSPQPKPYSITQHYHHSAHITRPKDTTSSTELFPAVVDTLRRHGVDASTLSKGQWELYERALPEQRSRLIQIWQISLEHQGPSSSNEVEGVTLRDQKSIGPAVDLTERCNVWSDTSTAVDMDMYDSDQGTGHNTHHYAEPYMITGYEAMAHSDKELAGRWDINPVSEPTTGSPYKLANDPAYRAQGQRRWECARSASSECQYGMFEEMDRYSHCGVVQSRH</sequence>
<dbReference type="STRING" id="1450537.A0A395HLQ9"/>
<proteinExistence type="predicted"/>
<dbReference type="AlphaFoldDB" id="A0A395HLQ9"/>